<dbReference type="PANTHER" id="PTHR47481:SF31">
    <property type="entry name" value="OS01G0873500 PROTEIN"/>
    <property type="match status" value="1"/>
</dbReference>
<protein>
    <submittedName>
        <fullName evidence="4">Zinc finger, CCHC-type containing protein</fullName>
    </submittedName>
</protein>
<keyword evidence="5" id="KW-1185">Reference proteome</keyword>
<evidence type="ECO:0000259" key="3">
    <source>
        <dbReference type="Pfam" id="PF22936"/>
    </source>
</evidence>
<dbReference type="InterPro" id="IPR054722">
    <property type="entry name" value="PolX-like_BBD"/>
</dbReference>
<reference evidence="4" key="1">
    <citation type="journal article" date="2022" name="Int. J. Mol. Sci.">
        <title>Draft Genome of Tanacetum Coccineum: Genomic Comparison of Closely Related Tanacetum-Family Plants.</title>
        <authorList>
            <person name="Yamashiro T."/>
            <person name="Shiraishi A."/>
            <person name="Nakayama K."/>
            <person name="Satake H."/>
        </authorList>
    </citation>
    <scope>NUCLEOTIDE SEQUENCE</scope>
</reference>
<evidence type="ECO:0000256" key="1">
    <source>
        <dbReference type="SAM" id="MobiDB-lite"/>
    </source>
</evidence>
<accession>A0ABQ5HX87</accession>
<feature type="domain" description="GAG-pre-integrase" evidence="2">
    <location>
        <begin position="408"/>
        <end position="469"/>
    </location>
</feature>
<reference evidence="4" key="2">
    <citation type="submission" date="2022-01" db="EMBL/GenBank/DDBJ databases">
        <authorList>
            <person name="Yamashiro T."/>
            <person name="Shiraishi A."/>
            <person name="Satake H."/>
            <person name="Nakayama K."/>
        </authorList>
    </citation>
    <scope>NUCLEOTIDE SEQUENCE</scope>
</reference>
<name>A0ABQ5HX87_9ASTR</name>
<dbReference type="Pfam" id="PF22936">
    <property type="entry name" value="Pol_BBD"/>
    <property type="match status" value="1"/>
</dbReference>
<dbReference type="Pfam" id="PF14223">
    <property type="entry name" value="Retrotran_gag_2"/>
    <property type="match status" value="1"/>
</dbReference>
<organism evidence="4 5">
    <name type="scientific">Tanacetum coccineum</name>
    <dbReference type="NCBI Taxonomy" id="301880"/>
    <lineage>
        <taxon>Eukaryota</taxon>
        <taxon>Viridiplantae</taxon>
        <taxon>Streptophyta</taxon>
        <taxon>Embryophyta</taxon>
        <taxon>Tracheophyta</taxon>
        <taxon>Spermatophyta</taxon>
        <taxon>Magnoliopsida</taxon>
        <taxon>eudicotyledons</taxon>
        <taxon>Gunneridae</taxon>
        <taxon>Pentapetalae</taxon>
        <taxon>asterids</taxon>
        <taxon>campanulids</taxon>
        <taxon>Asterales</taxon>
        <taxon>Asteraceae</taxon>
        <taxon>Asteroideae</taxon>
        <taxon>Anthemideae</taxon>
        <taxon>Anthemidinae</taxon>
        <taxon>Tanacetum</taxon>
    </lineage>
</organism>
<dbReference type="Proteomes" id="UP001151760">
    <property type="component" value="Unassembled WGS sequence"/>
</dbReference>
<evidence type="ECO:0000259" key="2">
    <source>
        <dbReference type="Pfam" id="PF13976"/>
    </source>
</evidence>
<feature type="domain" description="Retrovirus-related Pol polyprotein from transposon TNT 1-94-like beta-barrel" evidence="3">
    <location>
        <begin position="287"/>
        <end position="369"/>
    </location>
</feature>
<dbReference type="InterPro" id="IPR025724">
    <property type="entry name" value="GAG-pre-integrase_dom"/>
</dbReference>
<proteinExistence type="predicted"/>
<sequence length="528" mass="59362">MAFPAHGEFFPLVRPLSISARSFLVDLNQVTCLINLRVASHAINARGLPLAPLVYTLSRPTMTTSSANNSVFRGFFEKQKLTGPNFINWYRQLRIVLSIENELNYLEQPIPPAPIAPEGQLELKTLFAQQAEQELLQTVREFHSCKQEERQSVSFYVLKMKGYIDNLERLGQPVSLNFGVSLILISLRKEFDSFVKNYNMHSMGKTINELHAMLKLHEQTLLKKRTCTLCNTSRGQNQGKGKNKLAYAPKPKILPPPKRDDTAKDSVCHQCGGIFTIELYTFPNKSWVYDTGCGAHICSTTQGLRGSRKLKPGALSLYVGIGQRAEVEAIGSYHLSLPSGLVIVLNNCHYAPSITRGIISVSRLYDDGYVNRFMDNSIQVSKNNMVYFSDVPRDGIFEIDLSDSYTNVSSIYALSNKRSKSNLDSAHLWHCRLGHISKKHIEKLQHDGLLNSTDLRAFEKYVPCMSGKMARKPYTHQVERAKDLLGLIYTDCVRDKIIGMGLVRLTDDLLALARIVRFILVDSKAGAD</sequence>
<evidence type="ECO:0000313" key="5">
    <source>
        <dbReference type="Proteomes" id="UP001151760"/>
    </source>
</evidence>
<comment type="caution">
    <text evidence="4">The sequence shown here is derived from an EMBL/GenBank/DDBJ whole genome shotgun (WGS) entry which is preliminary data.</text>
</comment>
<dbReference type="Pfam" id="PF13976">
    <property type="entry name" value="gag_pre-integrs"/>
    <property type="match status" value="1"/>
</dbReference>
<evidence type="ECO:0000313" key="4">
    <source>
        <dbReference type="EMBL" id="GJT91917.1"/>
    </source>
</evidence>
<dbReference type="EMBL" id="BQNB010020061">
    <property type="protein sequence ID" value="GJT91917.1"/>
    <property type="molecule type" value="Genomic_DNA"/>
</dbReference>
<dbReference type="PANTHER" id="PTHR47481">
    <property type="match status" value="1"/>
</dbReference>
<gene>
    <name evidence="4" type="ORF">Tco_1080762</name>
</gene>
<feature type="region of interest" description="Disordered" evidence="1">
    <location>
        <begin position="233"/>
        <end position="261"/>
    </location>
</feature>